<accession>A0A4R5B0V2</accession>
<protein>
    <submittedName>
        <fullName evidence="1">Uncharacterized protein</fullName>
    </submittedName>
</protein>
<sequence>MKNNTSASTKDLSTKDVLSFVPEKPVYTIEEMYQGVVGHPNGNYYKIAKKDLTSVYLSLIEGNQLTTCPAAMLSFEVANGTWKFYAAGDDSWKEKVYTEEVMAYKNNVLKSLIYNQLAVEANDNLIETVEHDPYLNNLLKKANKGLERKANKHLSQVYGADPQMLTNIFNAIDGFVSRMAKSLPHEFFYLNSIYDEYNADPTKYIGRQIMLDDVNIRNEEGN</sequence>
<comment type="caution">
    <text evidence="1">The sequence shown here is derived from an EMBL/GenBank/DDBJ whole genome shotgun (WGS) entry which is preliminary data.</text>
</comment>
<dbReference type="EMBL" id="SMFM01000002">
    <property type="protein sequence ID" value="TDD77154.1"/>
    <property type="molecule type" value="Genomic_DNA"/>
</dbReference>
<reference evidence="1 2" key="1">
    <citation type="submission" date="2019-03" db="EMBL/GenBank/DDBJ databases">
        <title>Flavobacterium AT-3-2 sp. nov., isolated from arctic soil.</title>
        <authorList>
            <person name="Chaudhary D.K."/>
        </authorList>
    </citation>
    <scope>NUCLEOTIDE SEQUENCE [LARGE SCALE GENOMIC DNA]</scope>
    <source>
        <strain evidence="1 2">AT-3-2</strain>
    </source>
</reference>
<organism evidence="1 2">
    <name type="scientific">Flavobacterium caseinilyticum</name>
    <dbReference type="NCBI Taxonomy" id="2541732"/>
    <lineage>
        <taxon>Bacteria</taxon>
        <taxon>Pseudomonadati</taxon>
        <taxon>Bacteroidota</taxon>
        <taxon>Flavobacteriia</taxon>
        <taxon>Flavobacteriales</taxon>
        <taxon>Flavobacteriaceae</taxon>
        <taxon>Flavobacterium</taxon>
    </lineage>
</organism>
<evidence type="ECO:0000313" key="1">
    <source>
        <dbReference type="EMBL" id="TDD77154.1"/>
    </source>
</evidence>
<evidence type="ECO:0000313" key="2">
    <source>
        <dbReference type="Proteomes" id="UP000295278"/>
    </source>
</evidence>
<proteinExistence type="predicted"/>
<gene>
    <name evidence="1" type="ORF">E0F89_06020</name>
</gene>
<dbReference type="Proteomes" id="UP000295278">
    <property type="component" value="Unassembled WGS sequence"/>
</dbReference>
<dbReference type="RefSeq" id="WP_131908950.1">
    <property type="nucleotide sequence ID" value="NZ_SMFM01000002.1"/>
</dbReference>
<name>A0A4R5B0V2_9FLAO</name>
<keyword evidence="2" id="KW-1185">Reference proteome</keyword>
<dbReference type="AlphaFoldDB" id="A0A4R5B0V2"/>